<dbReference type="EMBL" id="JPMI01000075">
    <property type="protein sequence ID" value="KFA93016.1"/>
    <property type="molecule type" value="Genomic_DNA"/>
</dbReference>
<proteinExistence type="inferred from homology"/>
<comment type="caution">
    <text evidence="3">The sequence shown here is derived from an EMBL/GenBank/DDBJ whole genome shotgun (WGS) entry which is preliminary data.</text>
</comment>
<reference evidence="3 4" key="1">
    <citation type="submission" date="2014-07" db="EMBL/GenBank/DDBJ databases">
        <title>Draft Genome Sequence of Gephyronic Acid Producer, Cystobacter violaceus Strain Cb vi76.</title>
        <authorList>
            <person name="Stevens D.C."/>
            <person name="Young J."/>
            <person name="Carmichael R."/>
            <person name="Tan J."/>
            <person name="Taylor R.E."/>
        </authorList>
    </citation>
    <scope>NUCLEOTIDE SEQUENCE [LARGE SCALE GENOMIC DNA]</scope>
    <source>
        <strain evidence="3 4">Cb vi76</strain>
    </source>
</reference>
<dbReference type="AlphaFoldDB" id="A0A084SX31"/>
<dbReference type="Gene3D" id="3.40.50.620">
    <property type="entry name" value="HUPs"/>
    <property type="match status" value="3"/>
</dbReference>
<dbReference type="InterPro" id="IPR006015">
    <property type="entry name" value="Universal_stress_UspA"/>
</dbReference>
<dbReference type="CDD" id="cd00293">
    <property type="entry name" value="USP-like"/>
    <property type="match status" value="2"/>
</dbReference>
<dbReference type="PANTHER" id="PTHR46268:SF6">
    <property type="entry name" value="UNIVERSAL STRESS PROTEIN UP12"/>
    <property type="match status" value="1"/>
</dbReference>
<dbReference type="SUPFAM" id="SSF52402">
    <property type="entry name" value="Adenine nucleotide alpha hydrolases-like"/>
    <property type="match status" value="3"/>
</dbReference>
<accession>A0A084SX31</accession>
<feature type="domain" description="UspA" evidence="2">
    <location>
        <begin position="3"/>
        <end position="130"/>
    </location>
</feature>
<feature type="domain" description="UspA" evidence="2">
    <location>
        <begin position="148"/>
        <end position="298"/>
    </location>
</feature>
<organism evidence="3 4">
    <name type="scientific">Archangium violaceum Cb vi76</name>
    <dbReference type="NCBI Taxonomy" id="1406225"/>
    <lineage>
        <taxon>Bacteria</taxon>
        <taxon>Pseudomonadati</taxon>
        <taxon>Myxococcota</taxon>
        <taxon>Myxococcia</taxon>
        <taxon>Myxococcales</taxon>
        <taxon>Cystobacterineae</taxon>
        <taxon>Archangiaceae</taxon>
        <taxon>Archangium</taxon>
    </lineage>
</organism>
<evidence type="ECO:0000313" key="3">
    <source>
        <dbReference type="EMBL" id="KFA93016.1"/>
    </source>
</evidence>
<protein>
    <submittedName>
        <fullName evidence="3">Universal stress protein</fullName>
    </submittedName>
</protein>
<sequence>MAVVCAINLTEASSRSARAAAAIAARLGEPLWLLGFPNTEHSSRPGSRARDEARTRLSAEVSRLRTPALSVDAWLLEGPPSTVLVQDERVRHARLLIVSAEGWGHLPAWHRTPVYERVAQQAHVPVLVVRRRGDALIDWALGRRRLQVLVGVDDSRASAAAIAWLHELRRVGACDVLAASVCSPVEERERLGIHTPVHLEVLDPVVRRIEVLDPQVERVLLRELRERVGELPGEGRLELLLEPGFGRPADHLLHVAHAHAVDLVLVGNHQRGGLARLWHGSVSAGVLRHAEQSVACVPSTQPTARKSVPPRSVLVPVDFSEASSRAISQARSLVRPGGRVHLLHVHRRRTADRSWVMDQYGVVPEPPREQSSVLARLEALVPHEDGASEVQWTLEGVTGDDVARAICQATEREGVDLVCLGTSDAPGHSHYLDEAVARTLVERCRRPVVVLHA</sequence>
<dbReference type="Pfam" id="PF00582">
    <property type="entry name" value="Usp"/>
    <property type="match status" value="3"/>
</dbReference>
<evidence type="ECO:0000256" key="1">
    <source>
        <dbReference type="ARBA" id="ARBA00008791"/>
    </source>
</evidence>
<dbReference type="RefSeq" id="WP_043393708.1">
    <property type="nucleotide sequence ID" value="NZ_JPMI01000075.1"/>
</dbReference>
<dbReference type="PRINTS" id="PR01438">
    <property type="entry name" value="UNVRSLSTRESS"/>
</dbReference>
<evidence type="ECO:0000313" key="4">
    <source>
        <dbReference type="Proteomes" id="UP000028547"/>
    </source>
</evidence>
<gene>
    <name evidence="3" type="ORF">Q664_12100</name>
</gene>
<dbReference type="Proteomes" id="UP000028547">
    <property type="component" value="Unassembled WGS sequence"/>
</dbReference>
<evidence type="ECO:0000259" key="2">
    <source>
        <dbReference type="Pfam" id="PF00582"/>
    </source>
</evidence>
<comment type="similarity">
    <text evidence="1">Belongs to the universal stress protein A family.</text>
</comment>
<name>A0A084SX31_9BACT</name>
<dbReference type="InterPro" id="IPR014729">
    <property type="entry name" value="Rossmann-like_a/b/a_fold"/>
</dbReference>
<dbReference type="PANTHER" id="PTHR46268">
    <property type="entry name" value="STRESS RESPONSE PROTEIN NHAX"/>
    <property type="match status" value="1"/>
</dbReference>
<feature type="domain" description="UspA" evidence="2">
    <location>
        <begin position="311"/>
        <end position="452"/>
    </location>
</feature>
<dbReference type="InterPro" id="IPR006016">
    <property type="entry name" value="UspA"/>
</dbReference>